<dbReference type="Gene3D" id="3.80.10.10">
    <property type="entry name" value="Ribonuclease Inhibitor"/>
    <property type="match status" value="1"/>
</dbReference>
<keyword evidence="2" id="KW-1185">Reference proteome</keyword>
<name>A0A2Z6QP27_9GLOM</name>
<dbReference type="EMBL" id="BEXD01000453">
    <property type="protein sequence ID" value="GBB87589.1"/>
    <property type="molecule type" value="Genomic_DNA"/>
</dbReference>
<comment type="caution">
    <text evidence="1">The sequence shown here is derived from an EMBL/GenBank/DDBJ whole genome shotgun (WGS) entry which is preliminary data.</text>
</comment>
<dbReference type="Proteomes" id="UP000247702">
    <property type="component" value="Unassembled WGS sequence"/>
</dbReference>
<evidence type="ECO:0008006" key="3">
    <source>
        <dbReference type="Google" id="ProtNLM"/>
    </source>
</evidence>
<organism evidence="1 2">
    <name type="scientific">Rhizophagus clarus</name>
    <dbReference type="NCBI Taxonomy" id="94130"/>
    <lineage>
        <taxon>Eukaryota</taxon>
        <taxon>Fungi</taxon>
        <taxon>Fungi incertae sedis</taxon>
        <taxon>Mucoromycota</taxon>
        <taxon>Glomeromycotina</taxon>
        <taxon>Glomeromycetes</taxon>
        <taxon>Glomerales</taxon>
        <taxon>Glomeraceae</taxon>
        <taxon>Rhizophagus</taxon>
    </lineage>
</organism>
<dbReference type="InterPro" id="IPR032675">
    <property type="entry name" value="LRR_dom_sf"/>
</dbReference>
<accession>A0A2Z6QP27</accession>
<evidence type="ECO:0000313" key="2">
    <source>
        <dbReference type="Proteomes" id="UP000247702"/>
    </source>
</evidence>
<reference evidence="1 2" key="1">
    <citation type="submission" date="2017-11" db="EMBL/GenBank/DDBJ databases">
        <title>The genome of Rhizophagus clarus HR1 reveals common genetic basis of auxotrophy among arbuscular mycorrhizal fungi.</title>
        <authorList>
            <person name="Kobayashi Y."/>
        </authorList>
    </citation>
    <scope>NUCLEOTIDE SEQUENCE [LARGE SCALE GENOMIC DNA]</scope>
    <source>
        <strain evidence="1 2">HR1</strain>
    </source>
</reference>
<sequence length="478" mass="56758">MFQLPADCLNEIIEYLEYDNATLHSCLLVNRFWCKVSVRILWRNIQNYKTIISCLPNESKELLNKNKIVISTFNSKTPLFNYVSFIKYLSIYNINNIIKSILQNFQSITPQSLNHKKYIVAMEIYKLIMSQTSLRELYLNLYNMIDTPIITFISYPGAINCLKYLTKLSCHSDIYPGFFYQLSYLCHNIQYLDISFEKMISDGLSELIFVQKNLKYLKIYNYNCEDSINIIQSLSKLPNTIIKCEIYGVIHYIPLTFITKIINLKELVLSFHTYTYNSNNFKYFEKLQYITFTQLEILKFPVACPRVEVLIKFLENNGKNLKEFYICCSDNSLCLAVAKFCPNLRKFFSTGYIELELLKKIFNGCQYLESINIWCDDNYKDVWDIITKYSPRNFYKLKLYYSMSTKSGKFSKELEKFFINWKNRLPLSFIIEGFNLEIMEMIEKYKKLVFGNHCLCYTHQDLLIEKYSENLARIALYR</sequence>
<proteinExistence type="predicted"/>
<evidence type="ECO:0000313" key="1">
    <source>
        <dbReference type="EMBL" id="GBB87589.1"/>
    </source>
</evidence>
<dbReference type="SUPFAM" id="SSF52047">
    <property type="entry name" value="RNI-like"/>
    <property type="match status" value="1"/>
</dbReference>
<dbReference type="AlphaFoldDB" id="A0A2Z6QP27"/>
<protein>
    <recommendedName>
        <fullName evidence="3">F-box domain-containing protein</fullName>
    </recommendedName>
</protein>
<gene>
    <name evidence="1" type="ORF">RclHR1_14050006</name>
</gene>